<dbReference type="EMBL" id="BPVZ01000233">
    <property type="protein sequence ID" value="GKV47672.1"/>
    <property type="molecule type" value="Genomic_DNA"/>
</dbReference>
<reference evidence="1 2" key="1">
    <citation type="journal article" date="2021" name="Commun. Biol.">
        <title>The genome of Shorea leprosula (Dipterocarpaceae) highlights the ecological relevance of drought in aseasonal tropical rainforests.</title>
        <authorList>
            <person name="Ng K.K.S."/>
            <person name="Kobayashi M.J."/>
            <person name="Fawcett J.A."/>
            <person name="Hatakeyama M."/>
            <person name="Paape T."/>
            <person name="Ng C.H."/>
            <person name="Ang C.C."/>
            <person name="Tnah L.H."/>
            <person name="Lee C.T."/>
            <person name="Nishiyama T."/>
            <person name="Sese J."/>
            <person name="O'Brien M.J."/>
            <person name="Copetti D."/>
            <person name="Mohd Noor M.I."/>
            <person name="Ong R.C."/>
            <person name="Putra M."/>
            <person name="Sireger I.Z."/>
            <person name="Indrioko S."/>
            <person name="Kosugi Y."/>
            <person name="Izuno A."/>
            <person name="Isagi Y."/>
            <person name="Lee S.L."/>
            <person name="Shimizu K.K."/>
        </authorList>
    </citation>
    <scope>NUCLEOTIDE SEQUENCE [LARGE SCALE GENOMIC DNA]</scope>
    <source>
        <strain evidence="1">214</strain>
    </source>
</reference>
<organism evidence="1 2">
    <name type="scientific">Rubroshorea leprosula</name>
    <dbReference type="NCBI Taxonomy" id="152421"/>
    <lineage>
        <taxon>Eukaryota</taxon>
        <taxon>Viridiplantae</taxon>
        <taxon>Streptophyta</taxon>
        <taxon>Embryophyta</taxon>
        <taxon>Tracheophyta</taxon>
        <taxon>Spermatophyta</taxon>
        <taxon>Magnoliopsida</taxon>
        <taxon>eudicotyledons</taxon>
        <taxon>Gunneridae</taxon>
        <taxon>Pentapetalae</taxon>
        <taxon>rosids</taxon>
        <taxon>malvids</taxon>
        <taxon>Malvales</taxon>
        <taxon>Dipterocarpaceae</taxon>
        <taxon>Rubroshorea</taxon>
    </lineage>
</organism>
<protein>
    <submittedName>
        <fullName evidence="1">Uncharacterized protein</fullName>
    </submittedName>
</protein>
<evidence type="ECO:0000313" key="1">
    <source>
        <dbReference type="EMBL" id="GKV47672.1"/>
    </source>
</evidence>
<keyword evidence="2" id="KW-1185">Reference proteome</keyword>
<proteinExistence type="predicted"/>
<comment type="caution">
    <text evidence="1">The sequence shown here is derived from an EMBL/GenBank/DDBJ whole genome shotgun (WGS) entry which is preliminary data.</text>
</comment>
<name>A0AAV5MDY3_9ROSI</name>
<accession>A0AAV5MDY3</accession>
<dbReference type="Proteomes" id="UP001054252">
    <property type="component" value="Unassembled WGS sequence"/>
</dbReference>
<gene>
    <name evidence="1" type="ORF">SLEP1_g54549</name>
</gene>
<evidence type="ECO:0000313" key="2">
    <source>
        <dbReference type="Proteomes" id="UP001054252"/>
    </source>
</evidence>
<dbReference type="AlphaFoldDB" id="A0AAV5MDY3"/>
<sequence length="58" mass="6568">MGLIRVSLQKIAEQDGGKYEAAVYAAQCNSLKRILSVCSDWEVSLFDSKLGLQWRYLD</sequence>